<feature type="domain" description="GTD-binding" evidence="5">
    <location>
        <begin position="11"/>
        <end position="109"/>
    </location>
</feature>
<dbReference type="PaxDb" id="4113-PGSC0003DMT400020469"/>
<gene>
    <name evidence="6" type="primary">LOC107061102</name>
</gene>
<keyword evidence="4" id="KW-0472">Membrane</keyword>
<evidence type="ECO:0000313" key="6">
    <source>
        <dbReference type="EnsemblPlants" id="PGSC0003DMT400020469"/>
    </source>
</evidence>
<keyword evidence="2" id="KW-0812">Transmembrane</keyword>
<dbReference type="PANTHER" id="PTHR31422:SF24">
    <property type="entry name" value="GTD-BINDING DOMAIN-CONTAINING PROTEIN"/>
    <property type="match status" value="1"/>
</dbReference>
<dbReference type="PANTHER" id="PTHR31422">
    <property type="entry name" value="BNAANNG28530D PROTEIN"/>
    <property type="match status" value="1"/>
</dbReference>
<dbReference type="Gramene" id="PGSC0003DMT400020469">
    <property type="protein sequence ID" value="PGSC0003DMT400020469"/>
    <property type="gene ID" value="PGSC0003DMG400007910"/>
</dbReference>
<keyword evidence="3" id="KW-1133">Transmembrane helix</keyword>
<dbReference type="eggNOG" id="ENOG502QSSM">
    <property type="taxonomic scope" value="Eukaryota"/>
</dbReference>
<protein>
    <recommendedName>
        <fullName evidence="5">GTD-binding domain-containing protein</fullName>
    </recommendedName>
</protein>
<evidence type="ECO:0000256" key="1">
    <source>
        <dbReference type="ARBA" id="ARBA00004370"/>
    </source>
</evidence>
<keyword evidence="7" id="KW-1185">Reference proteome</keyword>
<evidence type="ECO:0000256" key="3">
    <source>
        <dbReference type="ARBA" id="ARBA00022989"/>
    </source>
</evidence>
<dbReference type="ExpressionAtlas" id="M1ADJ4">
    <property type="expression patterns" value="baseline"/>
</dbReference>
<dbReference type="PROSITE" id="PS51775">
    <property type="entry name" value="GTD_BINDING"/>
    <property type="match status" value="1"/>
</dbReference>
<dbReference type="InParanoid" id="M1ADJ4"/>
<evidence type="ECO:0000313" key="7">
    <source>
        <dbReference type="Proteomes" id="UP000011115"/>
    </source>
</evidence>
<evidence type="ECO:0000256" key="4">
    <source>
        <dbReference type="ARBA" id="ARBA00023136"/>
    </source>
</evidence>
<dbReference type="GO" id="GO:0016020">
    <property type="term" value="C:membrane"/>
    <property type="evidence" value="ECO:0007669"/>
    <property type="project" value="UniProtKB-SubCell"/>
</dbReference>
<dbReference type="OrthoDB" id="1105498at2759"/>
<reference evidence="6" key="2">
    <citation type="submission" date="2015-06" db="UniProtKB">
        <authorList>
            <consortium name="EnsemblPlants"/>
        </authorList>
    </citation>
    <scope>IDENTIFICATION</scope>
    <source>
        <strain evidence="6">DM1-3 516 R44</strain>
    </source>
</reference>
<reference evidence="7" key="1">
    <citation type="journal article" date="2011" name="Nature">
        <title>Genome sequence and analysis of the tuber crop potato.</title>
        <authorList>
            <consortium name="The Potato Genome Sequencing Consortium"/>
        </authorList>
    </citation>
    <scope>NUCLEOTIDE SEQUENCE [LARGE SCALE GENOMIC DNA]</scope>
    <source>
        <strain evidence="7">cv. DM1-3 516 R44</strain>
    </source>
</reference>
<sequence>MADIGKAMSRFDVESLQEMHCVQEQLIEKLYNELDEESEASSSAATEALSMILRLQGEKAAEEMEAEQYKRFVEEKMSHAEESLCVLQELIDQKQMEIDELDHHAQVYRNKLVSMGYDDDIDDSDLEYLEDLEGKMIVQSIGRCKSTPNIPLKYANMKKDVLKDEKISPKRDLNDVPTAGSISLYCEQIEKLEERVKQIAGANYAKLSSLPVSKRSSCNNFLEQFKETYLVQHRGNKSANEVAASRSASPPNVLDVFEVPRAIKDEDFVVRKEAQKQLVKDETDWHKKYLVPMQHLDNCPTTSASETAEIRHVNRTTFEIAEVKRQGMRQEPDRHKELMLLHDIKEQLNLVPIKHLKNCPMTNASETAEIRRVNKKFEIAEVERHGTRQETERHKELMLLHDIKEQLNLVPMQNENKLHRVGEAASPTTSSSETAEICPVNRTTFEIAEVKRQGMRQEPDRHKELMLLHDIKEQLNLVPMQNENKLHRVGEAASPTTSSSETAEICPVNRTTFEIAEVERQRTRQESNRHEELTLLYEIKEQLNLMQSDIKTWKNIKSHPRNEPSVVSLTEVLSLTALYVLLCCYKKNIVLAISHVAQTLQNVVAPLISMLQKCTAFGGSDTHPYSISSKCTTFGGSYMHKSTILTSPSNIGNKYIKSDSALIWWTGDGLLLALIQLSKSLQVQDVEIFAYYDF</sequence>
<dbReference type="Pfam" id="PF04576">
    <property type="entry name" value="Zein-binding"/>
    <property type="match status" value="1"/>
</dbReference>
<name>M1ADJ4_SOLTU</name>
<proteinExistence type="predicted"/>
<accession>M1ADJ4</accession>
<dbReference type="GO" id="GO:0080115">
    <property type="term" value="F:myosin XI tail binding"/>
    <property type="evidence" value="ECO:0007669"/>
    <property type="project" value="UniProtKB-ARBA"/>
</dbReference>
<dbReference type="OMA" id="IGRCKST"/>
<organism evidence="6 7">
    <name type="scientific">Solanum tuberosum</name>
    <name type="common">Potato</name>
    <dbReference type="NCBI Taxonomy" id="4113"/>
    <lineage>
        <taxon>Eukaryota</taxon>
        <taxon>Viridiplantae</taxon>
        <taxon>Streptophyta</taxon>
        <taxon>Embryophyta</taxon>
        <taxon>Tracheophyta</taxon>
        <taxon>Spermatophyta</taxon>
        <taxon>Magnoliopsida</taxon>
        <taxon>eudicotyledons</taxon>
        <taxon>Gunneridae</taxon>
        <taxon>Pentapetalae</taxon>
        <taxon>asterids</taxon>
        <taxon>lamiids</taxon>
        <taxon>Solanales</taxon>
        <taxon>Solanaceae</taxon>
        <taxon>Solanoideae</taxon>
        <taxon>Solaneae</taxon>
        <taxon>Solanum</taxon>
    </lineage>
</organism>
<dbReference type="Proteomes" id="UP000011115">
    <property type="component" value="Unassembled WGS sequence"/>
</dbReference>
<evidence type="ECO:0000256" key="2">
    <source>
        <dbReference type="ARBA" id="ARBA00022692"/>
    </source>
</evidence>
<dbReference type="EnsemblPlants" id="PGSC0003DMT400020469">
    <property type="protein sequence ID" value="PGSC0003DMT400020469"/>
    <property type="gene ID" value="PGSC0003DMG400007910"/>
</dbReference>
<dbReference type="InterPro" id="IPR007656">
    <property type="entry name" value="GTD-bd"/>
</dbReference>
<comment type="subcellular location">
    <subcellularLocation>
        <location evidence="1">Membrane</location>
    </subcellularLocation>
</comment>
<evidence type="ECO:0000259" key="5">
    <source>
        <dbReference type="PROSITE" id="PS51775"/>
    </source>
</evidence>
<dbReference type="AlphaFoldDB" id="M1ADJ4"/>